<dbReference type="GO" id="GO:0004568">
    <property type="term" value="F:chitinase activity"/>
    <property type="evidence" value="ECO:0007669"/>
    <property type="project" value="InterPro"/>
</dbReference>
<feature type="domain" description="Fibronectin type-III" evidence="7">
    <location>
        <begin position="130"/>
        <end position="218"/>
    </location>
</feature>
<evidence type="ECO:0000313" key="9">
    <source>
        <dbReference type="EMBL" id="RED65336.1"/>
    </source>
</evidence>
<evidence type="ECO:0000256" key="3">
    <source>
        <dbReference type="ARBA" id="ARBA00023024"/>
    </source>
</evidence>
<dbReference type="SUPFAM" id="SSF49265">
    <property type="entry name" value="Fibronectin type III"/>
    <property type="match status" value="2"/>
</dbReference>
<dbReference type="CDD" id="cd00063">
    <property type="entry name" value="FN3"/>
    <property type="match status" value="3"/>
</dbReference>
<comment type="similarity">
    <text evidence="1">Belongs to the glycosyl hydrolase 18 family. Chitinase class II subfamily.</text>
</comment>
<dbReference type="SMART" id="SM00636">
    <property type="entry name" value="Glyco_18"/>
    <property type="match status" value="1"/>
</dbReference>
<dbReference type="InterPro" id="IPR014756">
    <property type="entry name" value="Ig_E-set"/>
</dbReference>
<evidence type="ECO:0000259" key="8">
    <source>
        <dbReference type="PROSITE" id="PS51910"/>
    </source>
</evidence>
<organism evidence="9 10">
    <name type="scientific">Cohnella phaseoli</name>
    <dbReference type="NCBI Taxonomy" id="456490"/>
    <lineage>
        <taxon>Bacteria</taxon>
        <taxon>Bacillati</taxon>
        <taxon>Bacillota</taxon>
        <taxon>Bacilli</taxon>
        <taxon>Bacillales</taxon>
        <taxon>Paenibacillaceae</taxon>
        <taxon>Cohnella</taxon>
    </lineage>
</organism>
<evidence type="ECO:0000256" key="2">
    <source>
        <dbReference type="ARBA" id="ARBA00022801"/>
    </source>
</evidence>
<keyword evidence="10" id="KW-1185">Reference proteome</keyword>
<evidence type="ECO:0000313" key="10">
    <source>
        <dbReference type="Proteomes" id="UP000256977"/>
    </source>
</evidence>
<dbReference type="SUPFAM" id="SSF54556">
    <property type="entry name" value="Chitinase insertion domain"/>
    <property type="match status" value="1"/>
</dbReference>
<keyword evidence="3" id="KW-0146">Chitin degradation</keyword>
<gene>
    <name evidence="9" type="ORF">DFP98_12086</name>
</gene>
<dbReference type="EMBL" id="QRDZ01000020">
    <property type="protein sequence ID" value="RED65336.1"/>
    <property type="molecule type" value="Genomic_DNA"/>
</dbReference>
<dbReference type="SUPFAM" id="SSF51445">
    <property type="entry name" value="(Trans)glycosidases"/>
    <property type="match status" value="1"/>
</dbReference>
<dbReference type="CDD" id="cd06548">
    <property type="entry name" value="GH18_chitinase"/>
    <property type="match status" value="1"/>
</dbReference>
<dbReference type="InterPro" id="IPR036116">
    <property type="entry name" value="FN3_sf"/>
</dbReference>
<dbReference type="Pfam" id="PF00041">
    <property type="entry name" value="fn3"/>
    <property type="match status" value="3"/>
</dbReference>
<feature type="domain" description="Fibronectin type-III" evidence="7">
    <location>
        <begin position="225"/>
        <end position="310"/>
    </location>
</feature>
<dbReference type="InterPro" id="IPR029070">
    <property type="entry name" value="Chitinase_insertion_sf"/>
</dbReference>
<evidence type="ECO:0000259" key="7">
    <source>
        <dbReference type="PROSITE" id="PS50853"/>
    </source>
</evidence>
<dbReference type="InterPro" id="IPR003961">
    <property type="entry name" value="FN3_dom"/>
</dbReference>
<dbReference type="Pfam" id="PF00704">
    <property type="entry name" value="Glyco_hydro_18"/>
    <property type="match status" value="1"/>
</dbReference>
<dbReference type="InterPro" id="IPR001223">
    <property type="entry name" value="Glyco_hydro18_cat"/>
</dbReference>
<dbReference type="PROSITE" id="PS50853">
    <property type="entry name" value="FN3"/>
    <property type="match status" value="3"/>
</dbReference>
<feature type="domain" description="GH18" evidence="8">
    <location>
        <begin position="442"/>
        <end position="921"/>
    </location>
</feature>
<evidence type="ECO:0000256" key="4">
    <source>
        <dbReference type="ARBA" id="ARBA00023295"/>
    </source>
</evidence>
<dbReference type="InterPro" id="IPR001579">
    <property type="entry name" value="Glyco_hydro_18_chit_AS"/>
</dbReference>
<evidence type="ECO:0000256" key="6">
    <source>
        <dbReference type="SAM" id="SignalP"/>
    </source>
</evidence>
<dbReference type="GO" id="GO:0005975">
    <property type="term" value="P:carbohydrate metabolic process"/>
    <property type="evidence" value="ECO:0007669"/>
    <property type="project" value="InterPro"/>
</dbReference>
<dbReference type="GO" id="GO:0006032">
    <property type="term" value="P:chitin catabolic process"/>
    <property type="evidence" value="ECO:0007669"/>
    <property type="project" value="UniProtKB-KW"/>
</dbReference>
<dbReference type="SMART" id="SM00060">
    <property type="entry name" value="FN3"/>
    <property type="match status" value="3"/>
</dbReference>
<dbReference type="AlphaFoldDB" id="A0A3D9IW26"/>
<name>A0A3D9IW26_9BACL</name>
<dbReference type="GO" id="GO:0008061">
    <property type="term" value="F:chitin binding"/>
    <property type="evidence" value="ECO:0007669"/>
    <property type="project" value="InterPro"/>
</dbReference>
<dbReference type="Proteomes" id="UP000256977">
    <property type="component" value="Unassembled WGS sequence"/>
</dbReference>
<proteinExistence type="inferred from homology"/>
<dbReference type="PANTHER" id="PTHR11177">
    <property type="entry name" value="CHITINASE"/>
    <property type="match status" value="1"/>
</dbReference>
<comment type="caution">
    <text evidence="9">The sequence shown here is derived from an EMBL/GenBank/DDBJ whole genome shotgun (WGS) entry which is preliminary data.</text>
</comment>
<dbReference type="PROSITE" id="PS01095">
    <property type="entry name" value="GH18_1"/>
    <property type="match status" value="1"/>
</dbReference>
<protein>
    <submittedName>
        <fullName evidence="9">Chitinase</fullName>
    </submittedName>
</protein>
<keyword evidence="2 5" id="KW-0378">Hydrolase</keyword>
<feature type="chain" id="PRO_5017543651" evidence="6">
    <location>
        <begin position="27"/>
        <end position="1063"/>
    </location>
</feature>
<dbReference type="InterPro" id="IPR050314">
    <property type="entry name" value="Glycosyl_Hydrlase_18"/>
</dbReference>
<dbReference type="Pfam" id="PF08329">
    <property type="entry name" value="ChitinaseA_N"/>
    <property type="match status" value="1"/>
</dbReference>
<dbReference type="InterPro" id="IPR013540">
    <property type="entry name" value="ChitinaseA_N"/>
</dbReference>
<dbReference type="OrthoDB" id="9775889at2"/>
<dbReference type="Gene3D" id="3.20.20.80">
    <property type="entry name" value="Glycosidases"/>
    <property type="match status" value="1"/>
</dbReference>
<dbReference type="InterPro" id="IPR009470">
    <property type="entry name" value="Chi_C"/>
</dbReference>
<dbReference type="SUPFAM" id="SSF81296">
    <property type="entry name" value="E set domains"/>
    <property type="match status" value="1"/>
</dbReference>
<accession>A0A3D9IW26</accession>
<feature type="domain" description="Fibronectin type-III" evidence="7">
    <location>
        <begin position="317"/>
        <end position="402"/>
    </location>
</feature>
<keyword evidence="3" id="KW-0119">Carbohydrate metabolism</keyword>
<dbReference type="Pfam" id="PF06483">
    <property type="entry name" value="ChiC"/>
    <property type="match status" value="1"/>
</dbReference>
<keyword evidence="6" id="KW-0732">Signal</keyword>
<keyword evidence="3" id="KW-0624">Polysaccharide degradation</keyword>
<dbReference type="Gene3D" id="2.60.40.10">
    <property type="entry name" value="Immunoglobulins"/>
    <property type="match status" value="4"/>
</dbReference>
<dbReference type="InterPro" id="IPR013783">
    <property type="entry name" value="Ig-like_fold"/>
</dbReference>
<evidence type="ECO:0000256" key="1">
    <source>
        <dbReference type="ARBA" id="ARBA00009121"/>
    </source>
</evidence>
<feature type="signal peptide" evidence="6">
    <location>
        <begin position="1"/>
        <end position="26"/>
    </location>
</feature>
<dbReference type="PROSITE" id="PS51910">
    <property type="entry name" value="GH18_2"/>
    <property type="match status" value="1"/>
</dbReference>
<dbReference type="PANTHER" id="PTHR11177:SF308">
    <property type="entry name" value="CHITINASE A"/>
    <property type="match status" value="1"/>
</dbReference>
<dbReference type="InterPro" id="IPR011583">
    <property type="entry name" value="Chitinase_II/V-like_cat"/>
</dbReference>
<evidence type="ECO:0000256" key="5">
    <source>
        <dbReference type="RuleBase" id="RU000489"/>
    </source>
</evidence>
<dbReference type="Gene3D" id="3.10.50.10">
    <property type="match status" value="1"/>
</dbReference>
<reference evidence="9 10" key="1">
    <citation type="submission" date="2018-07" db="EMBL/GenBank/DDBJ databases">
        <title>Genomic Encyclopedia of Type Strains, Phase III (KMG-III): the genomes of soil and plant-associated and newly described type strains.</title>
        <authorList>
            <person name="Whitman W."/>
        </authorList>
    </citation>
    <scope>NUCLEOTIDE SEQUENCE [LARGE SCALE GENOMIC DNA]</scope>
    <source>
        <strain evidence="9 10">CECT 7287</strain>
    </source>
</reference>
<keyword evidence="4 5" id="KW-0326">Glycosidase</keyword>
<sequence>MRSSKWIGMLLSFALVCTLLPGMTFAAATGAPGNPSIKQSNWNNSPNYAIGFDMWWGNNGTSWKLYENGAVIFTGTLTDNSPNGQSASYSFTNKASGTYVYKIDLINSYGTTTSGNLTYTVAGGTTDNQPPSVPTGLAASNITQNSLTLSWTASTDNVSVTGYEVYQDTTLLGTTAATTYNVTGLTPNSSYSFTVKAKDGAGNISAASAALTATTEAPDTTPPSVPTSLAVSNVTQNSLTLSWIASTDNVGVTGYEVYQGTTLLDTTAATTYNVTGLTPNTSYSFTVKAKDAAGNISAASAAANATTEAPDITPPTVPTGLAASNVAPNSLTLSWAASTDDVGVAGYDVYQGATLIGTSATTTYNVTGLTPNTPYAFTVKAKDAAGNVSNASTPLSVTTPIGPVDQAACRPEGLYDSGVAGIPYCDVYDVNGREKLPNGLERRIIGYFTSWRTGTNGEARYLASDIPWTKLSHINYAFAHINSNNQVSVGSQSPTNPATGMTWPGVAGAEMDPAYSYQGHFNLLNKFKKQNPGVKALVSVGGWAETGGYFDDNGQRVSNGGFYTMTTNADGSVNQAGINTFADSAVSFLRQYGFDGVDIDYEYPTTMNNAGNPLDWSFSGARLKGLQASYDALLKTLRTKLDQASAQDGKYYMLTIASPSSGYLLRGMETFQQLKYLDYVNVMSYDLHGAWNKFVGPNAALFDDGKDGELAGAGVYNMAEYGGIGYLNTDWAYHYMRGMMQAGRINVGVPYYTRGFKNVTGGTNGLWGTAPSTTCPAGSGLTACGDGAVGIDNLWHDLDTNGNESPAGSNPMWHAKNLEHGILGSYLGSYGLGSATLTGTYARHYDATLVAPWLWNNTKKVFLSTEDEESINAKADWAISNGIGGLMIWELAGDYDWDASKGEYGVGYTLTNAIHSKFSNTTPYGNTNSATPLPANKLKAKVEFTAFKLGDQNYPINIKMKVTNNSDMTITGSSVIEFDVPTSVNPLFKSWNGDQVSIVSTGHTGNNIGGLDGDFHRVAVTLASYKSIAPGASELFDLVYYLPISGPANATITIGGVKYAVIP</sequence>
<dbReference type="InterPro" id="IPR017853">
    <property type="entry name" value="GH"/>
</dbReference>
<dbReference type="RefSeq" id="WP_116063001.1">
    <property type="nucleotide sequence ID" value="NZ_QRDZ01000020.1"/>
</dbReference>